<feature type="compositionally biased region" description="Acidic residues" evidence="1">
    <location>
        <begin position="84"/>
        <end position="93"/>
    </location>
</feature>
<sequence length="155" mass="17439">MNMSDPKQQQQQKIHVGAAVVLLTAIFYAADFGFVSILVVIGSLLAGILFAKWVFECSNGEMLYQWKDYFNPSATTSSRKPEAEEADDDDDDARLDSEKTRRMPWQGLSLPASLNEAVENLLNEIVEQYVNGWYGGAISRDRAFINEIRQLPFPS</sequence>
<dbReference type="OrthoDB" id="5957963at2759"/>
<dbReference type="EMBL" id="BX284602">
    <property type="protein sequence ID" value="CAD59174.1"/>
    <property type="molecule type" value="Genomic_DNA"/>
</dbReference>
<dbReference type="ExpressionAtlas" id="Q8I0Z4">
    <property type="expression patterns" value="baseline and differential"/>
</dbReference>
<dbReference type="PANTHER" id="PTHR22775">
    <property type="entry name" value="SORTING NEXIN"/>
    <property type="match status" value="1"/>
</dbReference>
<evidence type="ECO:0000313" key="3">
    <source>
        <dbReference type="EMBL" id="CAD59174.1"/>
    </source>
</evidence>
<dbReference type="SMR" id="Q8I0Z4"/>
<dbReference type="HOGENOM" id="CLU_1697097_0_0_1"/>
<gene>
    <name evidence="3" type="primary">snx-14</name>
    <name evidence="3" type="ORF">CELE_Y48E1B.14</name>
</gene>
<dbReference type="PROSITE" id="PS51207">
    <property type="entry name" value="PXA"/>
    <property type="match status" value="1"/>
</dbReference>
<proteinExistence type="predicted"/>
<evidence type="ECO:0000256" key="1">
    <source>
        <dbReference type="SAM" id="MobiDB-lite"/>
    </source>
</evidence>
<organism evidence="3">
    <name type="scientific">Caenorhabditis elegans</name>
    <dbReference type="NCBI Taxonomy" id="6239"/>
    <lineage>
        <taxon>Eukaryota</taxon>
        <taxon>Metazoa</taxon>
        <taxon>Ecdysozoa</taxon>
        <taxon>Nematoda</taxon>
        <taxon>Chromadorea</taxon>
        <taxon>Rhabditida</taxon>
        <taxon>Rhabditina</taxon>
        <taxon>Rhabditomorpha</taxon>
        <taxon>Rhabditoidea</taxon>
        <taxon>Rhabditidae</taxon>
        <taxon>Peloderinae</taxon>
        <taxon>Caenorhabditis</taxon>
    </lineage>
</organism>
<feature type="region of interest" description="Disordered" evidence="1">
    <location>
        <begin position="72"/>
        <end position="102"/>
    </location>
</feature>
<dbReference type="UCSC" id="Y48E1B.14a.1">
    <property type="organism name" value="c. elegans"/>
</dbReference>
<dbReference type="AlphaFoldDB" id="Q8I0Z4"/>
<dbReference type="InterPro" id="IPR003114">
    <property type="entry name" value="Phox_assoc"/>
</dbReference>
<reference evidence="3" key="3">
    <citation type="submission" date="2020-10" db="EMBL/GenBank/DDBJ databases">
        <authorList>
            <consortium name="WormBase Consortium"/>
            <person name="WormBase"/>
        </authorList>
    </citation>
    <scope>NUCLEOTIDE SEQUENCE</scope>
    <source>
        <strain evidence="3">Bristol N2</strain>
    </source>
</reference>
<dbReference type="Bgee" id="WBGene00013011">
    <property type="expression patterns" value="Expressed in germ line (C elegans) and 4 other cell types or tissues"/>
</dbReference>
<accession>Q8I0Z4</accession>
<protein>
    <submittedName>
        <fullName evidence="3">PXA domain-containing protein</fullName>
    </submittedName>
</protein>
<feature type="domain" description="PXA" evidence="2">
    <location>
        <begin position="111"/>
        <end position="155"/>
    </location>
</feature>
<dbReference type="PANTHER" id="PTHR22775:SF44">
    <property type="entry name" value="SORTING NEXIN-14"/>
    <property type="match status" value="1"/>
</dbReference>
<reference evidence="3" key="1">
    <citation type="journal article" date="1998" name="Science, e1252229">
        <title>Genome sequence of the nematode C. elegans: a platform for investigating biology.</title>
        <authorList>
            <consortium name="The C. elegans sequencing consortium"/>
            <person name="Sulson J.E."/>
            <person name="Waterston R."/>
        </authorList>
    </citation>
    <scope>NUCLEOTIDE SEQUENCE</scope>
    <source>
        <strain evidence="3">Bristol N2</strain>
    </source>
</reference>
<evidence type="ECO:0000259" key="2">
    <source>
        <dbReference type="PROSITE" id="PS51207"/>
    </source>
</evidence>
<reference evidence="3" key="2">
    <citation type="submission" date="2003-03" db="EMBL/GenBank/DDBJ databases">
        <authorList>
            <person name="Sulson J.E."/>
            <person name="Waterston R."/>
        </authorList>
    </citation>
    <scope>NUCLEOTIDE SEQUENCE</scope>
    <source>
        <strain evidence="3">Bristol N2</strain>
    </source>
</reference>
<name>Q8I0Z4_CAEEL</name>